<dbReference type="InterPro" id="IPR001810">
    <property type="entry name" value="F-box_dom"/>
</dbReference>
<dbReference type="SUPFAM" id="SSF52047">
    <property type="entry name" value="RNI-like"/>
    <property type="match status" value="1"/>
</dbReference>
<gene>
    <name evidence="3" type="ORF">HGRIS_005929</name>
</gene>
<dbReference type="Gene3D" id="1.20.1280.50">
    <property type="match status" value="1"/>
</dbReference>
<dbReference type="Proteomes" id="UP001556367">
    <property type="component" value="Unassembled WGS sequence"/>
</dbReference>
<keyword evidence="1" id="KW-0175">Coiled coil</keyword>
<dbReference type="Gene3D" id="3.80.10.10">
    <property type="entry name" value="Ribonuclease Inhibitor"/>
    <property type="match status" value="1"/>
</dbReference>
<comment type="caution">
    <text evidence="3">The sequence shown here is derived from an EMBL/GenBank/DDBJ whole genome shotgun (WGS) entry which is preliminary data.</text>
</comment>
<feature type="coiled-coil region" evidence="1">
    <location>
        <begin position="35"/>
        <end position="69"/>
    </location>
</feature>
<dbReference type="EMBL" id="JASNQZ010000001">
    <property type="protein sequence ID" value="KAL0960922.1"/>
    <property type="molecule type" value="Genomic_DNA"/>
</dbReference>
<accession>A0ABR3JZ73</accession>
<keyword evidence="4" id="KW-1185">Reference proteome</keyword>
<feature type="domain" description="F-box" evidence="2">
    <location>
        <begin position="70"/>
        <end position="129"/>
    </location>
</feature>
<reference evidence="4" key="1">
    <citation type="submission" date="2024-06" db="EMBL/GenBank/DDBJ databases">
        <title>Multi-omics analyses provide insights into the biosynthesis of the anticancer antibiotic pleurotin in Hohenbuehelia grisea.</title>
        <authorList>
            <person name="Weaver J.A."/>
            <person name="Alberti F."/>
        </authorList>
    </citation>
    <scope>NUCLEOTIDE SEQUENCE [LARGE SCALE GENOMIC DNA]</scope>
    <source>
        <strain evidence="4">T-177</strain>
    </source>
</reference>
<name>A0ABR3JZ73_9AGAR</name>
<dbReference type="PROSITE" id="PS50181">
    <property type="entry name" value="FBOX"/>
    <property type="match status" value="1"/>
</dbReference>
<sequence length="489" mass="55739">MSPYSKSVVPPVVEALLLSNDYPSPADERFIMQEMERSLKEVVAIEQEIQSLRSRIQASKAHAEKLKTTLRPVRKLPTELIHKILLYLKPKGPVDLYDWCEEPRPWYLGMICRRWRAVALDTPQLWSSFKIGVDTYELDILSETEMMKTYLERSGNHPLTFVASCSISHPAFDALFQQSSRWKDVELYTNTKTLSKIPTQNCQFPLLHRLSIDGDNFGDVTSSINIFKHAPQLTCLHLSADFFPQVAMPWSQITEFRQHRSEYMSDENALDLLSLMPNIQELSLWVRGDPPPPREPIVLPDLRKLTYRGDHTEIFHSLTLPALEEFYLTDWAYGQMPAIIISLFLRSACSLTKLELGTAYADDNELIAILQATPSLVSLTLWRAAGYDLGEELFKALKAPSKSSKDSPLLPNLHSFKLATYRKIPFTATLFDMLESRTQPENAKAAKPVARLQSVQLLTDNPREPSASTTRCLETLRRRGLDVNVVLNY</sequence>
<evidence type="ECO:0000313" key="4">
    <source>
        <dbReference type="Proteomes" id="UP001556367"/>
    </source>
</evidence>
<dbReference type="InterPro" id="IPR032675">
    <property type="entry name" value="LRR_dom_sf"/>
</dbReference>
<evidence type="ECO:0000256" key="1">
    <source>
        <dbReference type="SAM" id="Coils"/>
    </source>
</evidence>
<organism evidence="3 4">
    <name type="scientific">Hohenbuehelia grisea</name>
    <dbReference type="NCBI Taxonomy" id="104357"/>
    <lineage>
        <taxon>Eukaryota</taxon>
        <taxon>Fungi</taxon>
        <taxon>Dikarya</taxon>
        <taxon>Basidiomycota</taxon>
        <taxon>Agaricomycotina</taxon>
        <taxon>Agaricomycetes</taxon>
        <taxon>Agaricomycetidae</taxon>
        <taxon>Agaricales</taxon>
        <taxon>Pleurotineae</taxon>
        <taxon>Pleurotaceae</taxon>
        <taxon>Hohenbuehelia</taxon>
    </lineage>
</organism>
<evidence type="ECO:0000259" key="2">
    <source>
        <dbReference type="PROSITE" id="PS50181"/>
    </source>
</evidence>
<protein>
    <recommendedName>
        <fullName evidence="2">F-box domain-containing protein</fullName>
    </recommendedName>
</protein>
<proteinExistence type="predicted"/>
<evidence type="ECO:0000313" key="3">
    <source>
        <dbReference type="EMBL" id="KAL0960922.1"/>
    </source>
</evidence>